<dbReference type="EMBL" id="BMPI01000054">
    <property type="protein sequence ID" value="GGM66919.1"/>
    <property type="molecule type" value="Genomic_DNA"/>
</dbReference>
<organism evidence="2 3">
    <name type="scientific">Dactylosporangium sucinum</name>
    <dbReference type="NCBI Taxonomy" id="1424081"/>
    <lineage>
        <taxon>Bacteria</taxon>
        <taxon>Bacillati</taxon>
        <taxon>Actinomycetota</taxon>
        <taxon>Actinomycetes</taxon>
        <taxon>Micromonosporales</taxon>
        <taxon>Micromonosporaceae</taxon>
        <taxon>Dactylosporangium</taxon>
    </lineage>
</organism>
<keyword evidence="1" id="KW-0812">Transmembrane</keyword>
<evidence type="ECO:0000313" key="2">
    <source>
        <dbReference type="EMBL" id="GGM66919.1"/>
    </source>
</evidence>
<gene>
    <name evidence="2" type="ORF">GCM10007977_080680</name>
</gene>
<keyword evidence="1" id="KW-0472">Membrane</keyword>
<comment type="caution">
    <text evidence="2">The sequence shown here is derived from an EMBL/GenBank/DDBJ whole genome shotgun (WGS) entry which is preliminary data.</text>
</comment>
<reference evidence="2" key="1">
    <citation type="journal article" date="2014" name="Int. J. Syst. Evol. Microbiol.">
        <title>Complete genome sequence of Corynebacterium casei LMG S-19264T (=DSM 44701T), isolated from a smear-ripened cheese.</title>
        <authorList>
            <consortium name="US DOE Joint Genome Institute (JGI-PGF)"/>
            <person name="Walter F."/>
            <person name="Albersmeier A."/>
            <person name="Kalinowski J."/>
            <person name="Ruckert C."/>
        </authorList>
    </citation>
    <scope>NUCLEOTIDE SEQUENCE</scope>
    <source>
        <strain evidence="2">JCM 19831</strain>
    </source>
</reference>
<dbReference type="AlphaFoldDB" id="A0A917UAL8"/>
<keyword evidence="3" id="KW-1185">Reference proteome</keyword>
<accession>A0A917UAL8</accession>
<dbReference type="InterPro" id="IPR022062">
    <property type="entry name" value="DUF3618"/>
</dbReference>
<name>A0A917UAL8_9ACTN</name>
<evidence type="ECO:0008006" key="4">
    <source>
        <dbReference type="Google" id="ProtNLM"/>
    </source>
</evidence>
<evidence type="ECO:0000313" key="3">
    <source>
        <dbReference type="Proteomes" id="UP000642070"/>
    </source>
</evidence>
<keyword evidence="1" id="KW-1133">Transmembrane helix</keyword>
<dbReference type="RefSeq" id="WP_229836359.1">
    <property type="nucleotide sequence ID" value="NZ_BMPI01000054.1"/>
</dbReference>
<sequence length="133" mass="14620">MTATNSTNMYNGHGAPVDPEALRQEIARTRASLGETVEALAAKADVKARAQEAVHNSVATARLRMREGVEQMAVNAAYARRELRMHPRQALGNSMRRLLDSARERPAPWVVASGLLVLAALVAYRNSDRKGQW</sequence>
<protein>
    <recommendedName>
        <fullName evidence="4">DUF3618 domain-containing protein</fullName>
    </recommendedName>
</protein>
<dbReference type="Pfam" id="PF12277">
    <property type="entry name" value="DUF3618"/>
    <property type="match status" value="1"/>
</dbReference>
<feature type="transmembrane region" description="Helical" evidence="1">
    <location>
        <begin position="106"/>
        <end position="124"/>
    </location>
</feature>
<proteinExistence type="predicted"/>
<evidence type="ECO:0000256" key="1">
    <source>
        <dbReference type="SAM" id="Phobius"/>
    </source>
</evidence>
<dbReference type="Proteomes" id="UP000642070">
    <property type="component" value="Unassembled WGS sequence"/>
</dbReference>
<reference evidence="2" key="2">
    <citation type="submission" date="2020-09" db="EMBL/GenBank/DDBJ databases">
        <authorList>
            <person name="Sun Q."/>
            <person name="Ohkuma M."/>
        </authorList>
    </citation>
    <scope>NUCLEOTIDE SEQUENCE</scope>
    <source>
        <strain evidence="2">JCM 19831</strain>
    </source>
</reference>